<organism evidence="3 4">
    <name type="scientific">Faecalicatena faecalis</name>
    <dbReference type="NCBI Taxonomy" id="2726362"/>
    <lineage>
        <taxon>Bacteria</taxon>
        <taxon>Bacillati</taxon>
        <taxon>Bacillota</taxon>
        <taxon>Clostridia</taxon>
        <taxon>Lachnospirales</taxon>
        <taxon>Lachnospiraceae</taxon>
        <taxon>Faecalicatena</taxon>
    </lineage>
</organism>
<proteinExistence type="inferred from homology"/>
<keyword evidence="3" id="KW-0012">Acyltransferase</keyword>
<evidence type="ECO:0000256" key="1">
    <source>
        <dbReference type="ARBA" id="ARBA00007274"/>
    </source>
</evidence>
<dbReference type="PANTHER" id="PTHR23416:SF23">
    <property type="entry name" value="ACETYLTRANSFERASE C18B11.09C-RELATED"/>
    <property type="match status" value="1"/>
</dbReference>
<dbReference type="GO" id="GO:0016746">
    <property type="term" value="F:acyltransferase activity"/>
    <property type="evidence" value="ECO:0007669"/>
    <property type="project" value="UniProtKB-KW"/>
</dbReference>
<reference evidence="3 4" key="1">
    <citation type="submission" date="2021-06" db="EMBL/GenBank/DDBJ databases">
        <title>Faecalicatena sp. nov. isolated from porcine feces.</title>
        <authorList>
            <person name="Oh B.S."/>
            <person name="Lee J.H."/>
        </authorList>
    </citation>
    <scope>NUCLEOTIDE SEQUENCE [LARGE SCALE GENOMIC DNA]</scope>
    <source>
        <strain evidence="3 4">AGMB00832</strain>
    </source>
</reference>
<comment type="similarity">
    <text evidence="1">Belongs to the transferase hexapeptide repeat family.</text>
</comment>
<comment type="caution">
    <text evidence="3">The sequence shown here is derived from an EMBL/GenBank/DDBJ whole genome shotgun (WGS) entry which is preliminary data.</text>
</comment>
<keyword evidence="4" id="KW-1185">Reference proteome</keyword>
<evidence type="ECO:0000256" key="2">
    <source>
        <dbReference type="ARBA" id="ARBA00022679"/>
    </source>
</evidence>
<evidence type="ECO:0000313" key="4">
    <source>
        <dbReference type="Proteomes" id="UP000723714"/>
    </source>
</evidence>
<dbReference type="InterPro" id="IPR001451">
    <property type="entry name" value="Hexapep"/>
</dbReference>
<sequence>MNSNWFKIALKATKVEYGKSLLLKGMPIIFNQKGARLKLGNHVTIKSSFLSNLVGLYSRTVIVTRTRDAEILIGDNVGISGATIYARKKITIGDNTCIGGNSKILDNDFHPIEIEDRIKLLQENRVGDTNLIPAKEIYIGKNCFIGCNTIILKGTILGNGCVVGAGAVVTGRFEDNTVIAGNPARIIKRLPPSQIQ</sequence>
<protein>
    <submittedName>
        <fullName evidence="3">Acyltransferase</fullName>
    </submittedName>
</protein>
<dbReference type="RefSeq" id="WP_216245713.1">
    <property type="nucleotide sequence ID" value="NZ_JABACJ020000050.1"/>
</dbReference>
<dbReference type="EMBL" id="JABACJ020000050">
    <property type="protein sequence ID" value="MBU3878773.1"/>
    <property type="molecule type" value="Genomic_DNA"/>
</dbReference>
<keyword evidence="2" id="KW-0808">Transferase</keyword>
<dbReference type="InterPro" id="IPR051159">
    <property type="entry name" value="Hexapeptide_acetyltransf"/>
</dbReference>
<name>A0ABS6DAY7_9FIRM</name>
<dbReference type="PANTHER" id="PTHR23416">
    <property type="entry name" value="SIALIC ACID SYNTHASE-RELATED"/>
    <property type="match status" value="1"/>
</dbReference>
<dbReference type="Pfam" id="PF14602">
    <property type="entry name" value="Hexapep_2"/>
    <property type="match status" value="2"/>
</dbReference>
<accession>A0ABS6DAY7</accession>
<dbReference type="Proteomes" id="UP000723714">
    <property type="component" value="Unassembled WGS sequence"/>
</dbReference>
<evidence type="ECO:0000313" key="3">
    <source>
        <dbReference type="EMBL" id="MBU3878773.1"/>
    </source>
</evidence>
<gene>
    <name evidence="3" type="ORF">HGO97_023535</name>
</gene>
<dbReference type="CDD" id="cd04647">
    <property type="entry name" value="LbH_MAT_like"/>
    <property type="match status" value="1"/>
</dbReference>